<comment type="caution">
    <text evidence="3">The sequence shown here is derived from an EMBL/GenBank/DDBJ whole genome shotgun (WGS) entry which is preliminary data.</text>
</comment>
<dbReference type="EMBL" id="JAULSR010000001">
    <property type="protein sequence ID" value="KAK0635872.1"/>
    <property type="molecule type" value="Genomic_DNA"/>
</dbReference>
<dbReference type="PANTHER" id="PTHR11138:SF5">
    <property type="entry name" value="METHIONYL-TRNA FORMYLTRANSFERASE, MITOCHONDRIAL"/>
    <property type="match status" value="1"/>
</dbReference>
<dbReference type="GO" id="GO:0004479">
    <property type="term" value="F:methionyl-tRNA formyltransferase activity"/>
    <property type="evidence" value="ECO:0007669"/>
    <property type="project" value="UniProtKB-EC"/>
</dbReference>
<dbReference type="CDD" id="cd08646">
    <property type="entry name" value="FMT_core_Met-tRNA-FMT_N"/>
    <property type="match status" value="1"/>
</dbReference>
<evidence type="ECO:0000313" key="4">
    <source>
        <dbReference type="Proteomes" id="UP001174934"/>
    </source>
</evidence>
<feature type="domain" description="Formyl transferase N-terminal" evidence="2">
    <location>
        <begin position="4"/>
        <end position="210"/>
    </location>
</feature>
<feature type="non-terminal residue" evidence="3">
    <location>
        <position position="1"/>
    </location>
</feature>
<organism evidence="3 4">
    <name type="scientific">Bombardia bombarda</name>
    <dbReference type="NCBI Taxonomy" id="252184"/>
    <lineage>
        <taxon>Eukaryota</taxon>
        <taxon>Fungi</taxon>
        <taxon>Dikarya</taxon>
        <taxon>Ascomycota</taxon>
        <taxon>Pezizomycotina</taxon>
        <taxon>Sordariomycetes</taxon>
        <taxon>Sordariomycetidae</taxon>
        <taxon>Sordariales</taxon>
        <taxon>Lasiosphaeriaceae</taxon>
        <taxon>Bombardia</taxon>
    </lineage>
</organism>
<dbReference type="InterPro" id="IPR036477">
    <property type="entry name" value="Formyl_transf_N_sf"/>
</dbReference>
<dbReference type="EC" id="2.1.2.9" evidence="1"/>
<reference evidence="3" key="1">
    <citation type="submission" date="2023-06" db="EMBL/GenBank/DDBJ databases">
        <title>Genome-scale phylogeny and comparative genomics of the fungal order Sordariales.</title>
        <authorList>
            <consortium name="Lawrence Berkeley National Laboratory"/>
            <person name="Hensen N."/>
            <person name="Bonometti L."/>
            <person name="Westerberg I."/>
            <person name="Brannstrom I.O."/>
            <person name="Guillou S."/>
            <person name="Cros-Aarteil S."/>
            <person name="Calhoun S."/>
            <person name="Haridas S."/>
            <person name="Kuo A."/>
            <person name="Mondo S."/>
            <person name="Pangilinan J."/>
            <person name="Riley R."/>
            <person name="LaButti K."/>
            <person name="Andreopoulos B."/>
            <person name="Lipzen A."/>
            <person name="Chen C."/>
            <person name="Yanf M."/>
            <person name="Daum C."/>
            <person name="Ng V."/>
            <person name="Clum A."/>
            <person name="Steindorff A."/>
            <person name="Ohm R."/>
            <person name="Martin F."/>
            <person name="Silar P."/>
            <person name="Natvig D."/>
            <person name="Lalanne C."/>
            <person name="Gautier V."/>
            <person name="Ament-velasquez S.L."/>
            <person name="Kruys A."/>
            <person name="Hutchinson M.I."/>
            <person name="Powell A.J."/>
            <person name="Barry K."/>
            <person name="Miller A.N."/>
            <person name="Grigoriev I.V."/>
            <person name="Debuchy R."/>
            <person name="Gladieux P."/>
            <person name="Thoren M.H."/>
            <person name="Johannesson H."/>
        </authorList>
    </citation>
    <scope>NUCLEOTIDE SEQUENCE</scope>
    <source>
        <strain evidence="3">SMH3391-2</strain>
    </source>
</reference>
<dbReference type="SUPFAM" id="SSF53328">
    <property type="entry name" value="Formyltransferase"/>
    <property type="match status" value="1"/>
</dbReference>
<protein>
    <recommendedName>
        <fullName evidence="1">methionyl-tRNA formyltransferase</fullName>
        <ecNumber evidence="1">2.1.2.9</ecNumber>
    </recommendedName>
</protein>
<sequence length="250" mass="27637">DPLRILFCGSDEFSWQSLSALHAEKERNPDLIRSIDVVVRPPKRTGRGLKTLRELPISILAKELKLPLHQLDTFRGWEASKQADDPPPFHSMTNRPLKIPQNYDEPINLIIAVSFGRFVPKRLLTAVKYGGLNIHPSFLPDLRGPAPIHHALLNGDTHAGISLQNLSHDSFDAGTVLMQTPRPGIPIPPSSTFSQLQDLLAPLGAEMLVQGLRTGVHVDQLSCIDGLPVPDNLRHAPPITSDKKQADWKT</sequence>
<keyword evidence="4" id="KW-1185">Reference proteome</keyword>
<dbReference type="AlphaFoldDB" id="A0AA40CEV0"/>
<evidence type="ECO:0000259" key="2">
    <source>
        <dbReference type="Pfam" id="PF00551"/>
    </source>
</evidence>
<feature type="non-terminal residue" evidence="3">
    <location>
        <position position="250"/>
    </location>
</feature>
<proteinExistence type="predicted"/>
<gene>
    <name evidence="3" type="ORF">B0T17DRAFT_459358</name>
</gene>
<name>A0AA40CEV0_9PEZI</name>
<dbReference type="Proteomes" id="UP001174934">
    <property type="component" value="Unassembled WGS sequence"/>
</dbReference>
<accession>A0AA40CEV0</accession>
<keyword evidence="3" id="KW-0808">Transferase</keyword>
<dbReference type="Pfam" id="PF00551">
    <property type="entry name" value="Formyl_trans_N"/>
    <property type="match status" value="1"/>
</dbReference>
<dbReference type="PANTHER" id="PTHR11138">
    <property type="entry name" value="METHIONYL-TRNA FORMYLTRANSFERASE"/>
    <property type="match status" value="1"/>
</dbReference>
<dbReference type="InterPro" id="IPR002376">
    <property type="entry name" value="Formyl_transf_N"/>
</dbReference>
<dbReference type="InterPro" id="IPR041711">
    <property type="entry name" value="Met-tRNA-FMT_N"/>
</dbReference>
<dbReference type="Gene3D" id="3.40.50.12230">
    <property type="match status" value="1"/>
</dbReference>
<evidence type="ECO:0000313" key="3">
    <source>
        <dbReference type="EMBL" id="KAK0635872.1"/>
    </source>
</evidence>
<evidence type="ECO:0000256" key="1">
    <source>
        <dbReference type="ARBA" id="ARBA00012261"/>
    </source>
</evidence>
<dbReference type="GO" id="GO:0005739">
    <property type="term" value="C:mitochondrion"/>
    <property type="evidence" value="ECO:0007669"/>
    <property type="project" value="TreeGrafter"/>
</dbReference>